<dbReference type="SMART" id="SM00134">
    <property type="entry name" value="LU"/>
    <property type="match status" value="1"/>
</dbReference>
<comment type="caution">
    <text evidence="2">The sequence shown here is derived from an EMBL/GenBank/DDBJ whole genome shotgun (WGS) entry which is preliminary data.</text>
</comment>
<dbReference type="InterPro" id="IPR045860">
    <property type="entry name" value="Snake_toxin-like_sf"/>
</dbReference>
<dbReference type="AlphaFoldDB" id="A0A9X0A602"/>
<feature type="domain" description="UPAR/Ly6" evidence="1">
    <location>
        <begin position="35"/>
        <end position="133"/>
    </location>
</feature>
<reference evidence="2" key="1">
    <citation type="submission" date="2023-01" db="EMBL/GenBank/DDBJ databases">
        <title>Genome assembly of the deep-sea coral Lophelia pertusa.</title>
        <authorList>
            <person name="Herrera S."/>
            <person name="Cordes E."/>
        </authorList>
    </citation>
    <scope>NUCLEOTIDE SEQUENCE</scope>
    <source>
        <strain evidence="2">USNM1676648</strain>
        <tissue evidence="2">Polyp</tissue>
    </source>
</reference>
<dbReference type="EMBL" id="MU825397">
    <property type="protein sequence ID" value="KAJ7394086.1"/>
    <property type="molecule type" value="Genomic_DNA"/>
</dbReference>
<gene>
    <name evidence="2" type="ORF">OS493_003762</name>
</gene>
<accession>A0A9X0A602</accession>
<dbReference type="Proteomes" id="UP001163046">
    <property type="component" value="Unassembled WGS sequence"/>
</dbReference>
<keyword evidence="3" id="KW-1185">Reference proteome</keyword>
<dbReference type="CDD" id="cd00117">
    <property type="entry name" value="TFP"/>
    <property type="match status" value="1"/>
</dbReference>
<dbReference type="Gene3D" id="2.10.60.10">
    <property type="entry name" value="CD59"/>
    <property type="match status" value="1"/>
</dbReference>
<name>A0A9X0A602_9CNID</name>
<dbReference type="InterPro" id="IPR016054">
    <property type="entry name" value="LY6_UPA_recep-like"/>
</dbReference>
<evidence type="ECO:0000259" key="1">
    <source>
        <dbReference type="SMART" id="SM00134"/>
    </source>
</evidence>
<sequence>MASESSDRSLFVRGCSWEEAPSDEEIKEHFTSDALQCHSCYYDTSQNNNTVCKPATQNCTAELKFCFTQRTEKPDGNKEFIRRCVPAEVCKPDYCKEEIINRMGRKSCNIKCCQEDFCNRDGYISPTSVPPVSNGHVSRVHWLSGYCCLLVATWVSLFRGCL</sequence>
<proteinExistence type="predicted"/>
<dbReference type="SUPFAM" id="SSF57302">
    <property type="entry name" value="Snake toxin-like"/>
    <property type="match status" value="1"/>
</dbReference>
<organism evidence="2 3">
    <name type="scientific">Desmophyllum pertusum</name>
    <dbReference type="NCBI Taxonomy" id="174260"/>
    <lineage>
        <taxon>Eukaryota</taxon>
        <taxon>Metazoa</taxon>
        <taxon>Cnidaria</taxon>
        <taxon>Anthozoa</taxon>
        <taxon>Hexacorallia</taxon>
        <taxon>Scleractinia</taxon>
        <taxon>Caryophylliina</taxon>
        <taxon>Caryophylliidae</taxon>
        <taxon>Desmophyllum</taxon>
    </lineage>
</organism>
<evidence type="ECO:0000313" key="2">
    <source>
        <dbReference type="EMBL" id="KAJ7394086.1"/>
    </source>
</evidence>
<evidence type="ECO:0000313" key="3">
    <source>
        <dbReference type="Proteomes" id="UP001163046"/>
    </source>
</evidence>
<protein>
    <recommendedName>
        <fullName evidence="1">UPAR/Ly6 domain-containing protein</fullName>
    </recommendedName>
</protein>
<dbReference type="Pfam" id="PF00021">
    <property type="entry name" value="UPAR_LY6"/>
    <property type="match status" value="1"/>
</dbReference>